<dbReference type="InterPro" id="IPR050428">
    <property type="entry name" value="TCS_sensor_his_kinase"/>
</dbReference>
<dbReference type="SUPFAM" id="SSF47384">
    <property type="entry name" value="Homodimeric domain of signal transducing histidine kinase"/>
    <property type="match status" value="1"/>
</dbReference>
<reference evidence="14" key="1">
    <citation type="submission" date="2024-06" db="EMBL/GenBank/DDBJ databases">
        <title>Kribbella sp. strain HUAS MG21 genome sequences.</title>
        <authorList>
            <person name="Mo P."/>
        </authorList>
    </citation>
    <scope>NUCLEOTIDE SEQUENCE</scope>
    <source>
        <strain evidence="14">HUAS MG21</strain>
    </source>
</reference>
<evidence type="ECO:0000256" key="9">
    <source>
        <dbReference type="ARBA" id="ARBA00023012"/>
    </source>
</evidence>
<dbReference type="CDD" id="cd06225">
    <property type="entry name" value="HAMP"/>
    <property type="match status" value="1"/>
</dbReference>
<evidence type="ECO:0000256" key="2">
    <source>
        <dbReference type="ARBA" id="ARBA00004236"/>
    </source>
</evidence>
<dbReference type="Gene3D" id="3.30.565.10">
    <property type="entry name" value="Histidine kinase-like ATPase, C-terminal domain"/>
    <property type="match status" value="1"/>
</dbReference>
<keyword evidence="6 11" id="KW-0812">Transmembrane</keyword>
<protein>
    <recommendedName>
        <fullName evidence="3">histidine kinase</fullName>
        <ecNumber evidence="3">2.7.13.3</ecNumber>
    </recommendedName>
</protein>
<evidence type="ECO:0000256" key="5">
    <source>
        <dbReference type="ARBA" id="ARBA00022679"/>
    </source>
</evidence>
<organism evidence="14">
    <name type="scientific">Kribbella sp. HUAS MG21</name>
    <dbReference type="NCBI Taxonomy" id="3160966"/>
    <lineage>
        <taxon>Bacteria</taxon>
        <taxon>Bacillati</taxon>
        <taxon>Actinomycetota</taxon>
        <taxon>Actinomycetes</taxon>
        <taxon>Propionibacteriales</taxon>
        <taxon>Kribbellaceae</taxon>
        <taxon>Kribbella</taxon>
    </lineage>
</organism>
<dbReference type="InterPro" id="IPR004358">
    <property type="entry name" value="Sig_transdc_His_kin-like_C"/>
</dbReference>
<evidence type="ECO:0000256" key="10">
    <source>
        <dbReference type="ARBA" id="ARBA00023136"/>
    </source>
</evidence>
<evidence type="ECO:0000259" key="12">
    <source>
        <dbReference type="PROSITE" id="PS50109"/>
    </source>
</evidence>
<dbReference type="RefSeq" id="WP_350273905.1">
    <property type="nucleotide sequence ID" value="NZ_CP158165.1"/>
</dbReference>
<dbReference type="Pfam" id="PF00672">
    <property type="entry name" value="HAMP"/>
    <property type="match status" value="1"/>
</dbReference>
<keyword evidence="8 11" id="KW-1133">Transmembrane helix</keyword>
<dbReference type="SMART" id="SM00388">
    <property type="entry name" value="HisKA"/>
    <property type="match status" value="1"/>
</dbReference>
<dbReference type="InterPro" id="IPR005467">
    <property type="entry name" value="His_kinase_dom"/>
</dbReference>
<dbReference type="CDD" id="cd00082">
    <property type="entry name" value="HisKA"/>
    <property type="match status" value="1"/>
</dbReference>
<feature type="transmembrane region" description="Helical" evidence="11">
    <location>
        <begin position="12"/>
        <end position="35"/>
    </location>
</feature>
<dbReference type="SMART" id="SM00387">
    <property type="entry name" value="HATPase_c"/>
    <property type="match status" value="1"/>
</dbReference>
<keyword evidence="10 11" id="KW-0472">Membrane</keyword>
<gene>
    <name evidence="14" type="ORF">ABN611_20995</name>
</gene>
<dbReference type="Pfam" id="PF00512">
    <property type="entry name" value="HisKA"/>
    <property type="match status" value="1"/>
</dbReference>
<dbReference type="GO" id="GO:0005886">
    <property type="term" value="C:plasma membrane"/>
    <property type="evidence" value="ECO:0007669"/>
    <property type="project" value="UniProtKB-SubCell"/>
</dbReference>
<dbReference type="PROSITE" id="PS50885">
    <property type="entry name" value="HAMP"/>
    <property type="match status" value="1"/>
</dbReference>
<dbReference type="GO" id="GO:0000155">
    <property type="term" value="F:phosphorelay sensor kinase activity"/>
    <property type="evidence" value="ECO:0007669"/>
    <property type="project" value="InterPro"/>
</dbReference>
<dbReference type="EMBL" id="CP158165">
    <property type="protein sequence ID" value="XBV21039.1"/>
    <property type="molecule type" value="Genomic_DNA"/>
</dbReference>
<dbReference type="InterPro" id="IPR003661">
    <property type="entry name" value="HisK_dim/P_dom"/>
</dbReference>
<evidence type="ECO:0000256" key="4">
    <source>
        <dbReference type="ARBA" id="ARBA00022553"/>
    </source>
</evidence>
<keyword evidence="4" id="KW-0597">Phosphoprotein</keyword>
<feature type="domain" description="HAMP" evidence="13">
    <location>
        <begin position="130"/>
        <end position="189"/>
    </location>
</feature>
<dbReference type="AlphaFoldDB" id="A0AAU7T2Z2"/>
<accession>A0AAU7T2Z2</accession>
<evidence type="ECO:0000259" key="13">
    <source>
        <dbReference type="PROSITE" id="PS50885"/>
    </source>
</evidence>
<keyword evidence="9" id="KW-0902">Two-component regulatory system</keyword>
<proteinExistence type="predicted"/>
<evidence type="ECO:0000256" key="3">
    <source>
        <dbReference type="ARBA" id="ARBA00012438"/>
    </source>
</evidence>
<keyword evidence="5" id="KW-0808">Transferase</keyword>
<dbReference type="InterPro" id="IPR003594">
    <property type="entry name" value="HATPase_dom"/>
</dbReference>
<dbReference type="Gene3D" id="1.10.287.130">
    <property type="match status" value="1"/>
</dbReference>
<dbReference type="EC" id="2.7.13.3" evidence="3"/>
<dbReference type="InterPro" id="IPR003660">
    <property type="entry name" value="HAMP_dom"/>
</dbReference>
<evidence type="ECO:0000313" key="14">
    <source>
        <dbReference type="EMBL" id="XBV21039.1"/>
    </source>
</evidence>
<dbReference type="PANTHER" id="PTHR45436:SF5">
    <property type="entry name" value="SENSOR HISTIDINE KINASE TRCS"/>
    <property type="match status" value="1"/>
</dbReference>
<evidence type="ECO:0000256" key="6">
    <source>
        <dbReference type="ARBA" id="ARBA00022692"/>
    </source>
</evidence>
<keyword evidence="7 14" id="KW-0418">Kinase</keyword>
<dbReference type="Pfam" id="PF02518">
    <property type="entry name" value="HATPase_c"/>
    <property type="match status" value="1"/>
</dbReference>
<comment type="catalytic activity">
    <reaction evidence="1">
        <text>ATP + protein L-histidine = ADP + protein N-phospho-L-histidine.</text>
        <dbReference type="EC" id="2.7.13.3"/>
    </reaction>
</comment>
<comment type="subcellular location">
    <subcellularLocation>
        <location evidence="2">Cell membrane</location>
    </subcellularLocation>
</comment>
<evidence type="ECO:0000256" key="7">
    <source>
        <dbReference type="ARBA" id="ARBA00022777"/>
    </source>
</evidence>
<feature type="domain" description="Histidine kinase" evidence="12">
    <location>
        <begin position="197"/>
        <end position="411"/>
    </location>
</feature>
<evidence type="ECO:0000256" key="11">
    <source>
        <dbReference type="SAM" id="Phobius"/>
    </source>
</evidence>
<sequence>MSRFTPTLRGRLSILYAGLFALAGVLLVVLSYLFVSRSLPDPGTQAQSLAGALSQLGRTPVRAADGSIAFETKDGRLLTAVELRAEAERIAREAVEQQRADTLRSLLQQSGIALALVATTALGAGWLVAGRALRPLQAITGTARRVADRTLYGDRSLHERIALDGPADELKVLADTFDEMLERLDRAFASQSRFVANASHELRTPLAVNRTLLEVAVADPAASADLRQVATSLLAVNERSERLIDGLLLLARSERAVPDPRPVDLAATGRHVVAMLGEEARRAEVVVRERCEPAVVLGDSVLLERVLTNLVDNAIRYNRPGGWVSVSTGRARDPAYGQVEVSNSGPVVAPHDVEQLFEPFRRGGGRTASVRGSGLGLSIVRSVVEAHGGTVAATARAGGGLAVRVTLPTPGGAVRYPTRAATAELPSGSGSMSGGG</sequence>
<evidence type="ECO:0000256" key="1">
    <source>
        <dbReference type="ARBA" id="ARBA00000085"/>
    </source>
</evidence>
<dbReference type="PANTHER" id="PTHR45436">
    <property type="entry name" value="SENSOR HISTIDINE KINASE YKOH"/>
    <property type="match status" value="1"/>
</dbReference>
<dbReference type="Gene3D" id="6.10.340.10">
    <property type="match status" value="1"/>
</dbReference>
<dbReference type="InterPro" id="IPR036097">
    <property type="entry name" value="HisK_dim/P_sf"/>
</dbReference>
<dbReference type="InterPro" id="IPR036890">
    <property type="entry name" value="HATPase_C_sf"/>
</dbReference>
<dbReference type="PRINTS" id="PR00344">
    <property type="entry name" value="BCTRLSENSOR"/>
</dbReference>
<evidence type="ECO:0000256" key="8">
    <source>
        <dbReference type="ARBA" id="ARBA00022989"/>
    </source>
</evidence>
<dbReference type="SMART" id="SM00304">
    <property type="entry name" value="HAMP"/>
    <property type="match status" value="1"/>
</dbReference>
<name>A0AAU7T2Z2_9ACTN</name>
<dbReference type="CDD" id="cd00075">
    <property type="entry name" value="HATPase"/>
    <property type="match status" value="1"/>
</dbReference>
<dbReference type="SUPFAM" id="SSF55874">
    <property type="entry name" value="ATPase domain of HSP90 chaperone/DNA topoisomerase II/histidine kinase"/>
    <property type="match status" value="1"/>
</dbReference>
<dbReference type="PROSITE" id="PS50109">
    <property type="entry name" value="HIS_KIN"/>
    <property type="match status" value="1"/>
</dbReference>